<feature type="signal peptide" evidence="1">
    <location>
        <begin position="1"/>
        <end position="21"/>
    </location>
</feature>
<evidence type="ECO:0000256" key="1">
    <source>
        <dbReference type="SAM" id="SignalP"/>
    </source>
</evidence>
<proteinExistence type="predicted"/>
<sequence>MASPSSAAWCISFFGIQPTLTQVPPSPQRVPCGDGFTKSSTATLAPSWTACFAQANPPEPPPMTTRS</sequence>
<dbReference type="EMBL" id="GGFM01010409">
    <property type="protein sequence ID" value="MBW31160.1"/>
    <property type="molecule type" value="Transcribed_RNA"/>
</dbReference>
<organism evidence="2">
    <name type="scientific">Anopheles braziliensis</name>
    <dbReference type="NCBI Taxonomy" id="58242"/>
    <lineage>
        <taxon>Eukaryota</taxon>
        <taxon>Metazoa</taxon>
        <taxon>Ecdysozoa</taxon>
        <taxon>Arthropoda</taxon>
        <taxon>Hexapoda</taxon>
        <taxon>Insecta</taxon>
        <taxon>Pterygota</taxon>
        <taxon>Neoptera</taxon>
        <taxon>Endopterygota</taxon>
        <taxon>Diptera</taxon>
        <taxon>Nematocera</taxon>
        <taxon>Culicoidea</taxon>
        <taxon>Culicidae</taxon>
        <taxon>Anophelinae</taxon>
        <taxon>Anopheles</taxon>
    </lineage>
</organism>
<accession>A0A2M3ZRT9</accession>
<protein>
    <submittedName>
        <fullName evidence="2">Putative secreted peptide</fullName>
    </submittedName>
</protein>
<reference evidence="2" key="1">
    <citation type="submission" date="2018-01" db="EMBL/GenBank/DDBJ databases">
        <title>An insight into the sialome of Amazonian anophelines.</title>
        <authorList>
            <person name="Ribeiro J.M."/>
            <person name="Scarpassa V."/>
            <person name="Calvo E."/>
        </authorList>
    </citation>
    <scope>NUCLEOTIDE SEQUENCE</scope>
    <source>
        <tissue evidence="2">Salivary glands</tissue>
    </source>
</reference>
<name>A0A2M3ZRT9_9DIPT</name>
<feature type="chain" id="PRO_5014986152" evidence="1">
    <location>
        <begin position="22"/>
        <end position="67"/>
    </location>
</feature>
<keyword evidence="1" id="KW-0732">Signal</keyword>
<evidence type="ECO:0000313" key="2">
    <source>
        <dbReference type="EMBL" id="MBW31160.1"/>
    </source>
</evidence>
<dbReference type="AlphaFoldDB" id="A0A2M3ZRT9"/>